<sequence length="565" mass="62790">MASAAVSPPTAKPEPSTPNDHLPRPSVVISWDSEALCKHAETCELESEAFLIDPALLPTLEGLLLELYAMLRPKPVDYEQRHTMIEVFNKITKDIFGETNGFPVVEAFGSFTMDLFTAKSDLDLSVNFSNDMDGQFARMEQISVIRKLTKVLRKYQSSGRCYGVLPIVTAIVPVLKVTDKGTGVECDISVENKDGMSRSMIFKLVSSIDERFQILCFLMKFWAKTHDINCPKDRTMSSMAIISLVAFHLQTRHPPILPAFSGLLKDGADIANIQKNVVLFEGFGSSNKESVAELFVSLMSKLVAVEGLWEEGLCASNFDGCWISKTWKRGIGNLSVEDFLDRSQNFARSVGKVEMQTICEFLRDTVSKLTDFFKGNIDAPTLKILIFGAVNEDVPARQPSPKHGKSKRKRDSRYEKQQKKGKHTAQAGRSANSTAPILPTPTALMPPILRTPMPPILRTPPVHRVGSTQPIYQFGPLPQHPTPPPGFAYRLPQAHLHPAPHMMGQPQGSFIHPNPGIQLQQHAQHMFASMLAHERAINGSSHSSYGYDENGRLLPYGINPNYRRV</sequence>
<dbReference type="EnsemblPlants" id="AVESA.00010b.r2.7AG1222750.1">
    <property type="protein sequence ID" value="AVESA.00010b.r2.7AG1222750.1.CDS"/>
    <property type="gene ID" value="AVESA.00010b.r2.7AG1222750"/>
</dbReference>
<protein>
    <submittedName>
        <fullName evidence="1">Uncharacterized protein</fullName>
    </submittedName>
</protein>
<dbReference type="Proteomes" id="UP001732700">
    <property type="component" value="Chromosome 7A"/>
</dbReference>
<proteinExistence type="predicted"/>
<evidence type="ECO:0000313" key="1">
    <source>
        <dbReference type="EnsemblPlants" id="AVESA.00010b.r2.7AG1222750.1.CDS"/>
    </source>
</evidence>
<reference evidence="1" key="2">
    <citation type="submission" date="2025-09" db="UniProtKB">
        <authorList>
            <consortium name="EnsemblPlants"/>
        </authorList>
    </citation>
    <scope>IDENTIFICATION</scope>
</reference>
<organism evidence="1 2">
    <name type="scientific">Avena sativa</name>
    <name type="common">Oat</name>
    <dbReference type="NCBI Taxonomy" id="4498"/>
    <lineage>
        <taxon>Eukaryota</taxon>
        <taxon>Viridiplantae</taxon>
        <taxon>Streptophyta</taxon>
        <taxon>Embryophyta</taxon>
        <taxon>Tracheophyta</taxon>
        <taxon>Spermatophyta</taxon>
        <taxon>Magnoliopsida</taxon>
        <taxon>Liliopsida</taxon>
        <taxon>Poales</taxon>
        <taxon>Poaceae</taxon>
        <taxon>BOP clade</taxon>
        <taxon>Pooideae</taxon>
        <taxon>Poodae</taxon>
        <taxon>Poeae</taxon>
        <taxon>Poeae Chloroplast Group 1 (Aveneae type)</taxon>
        <taxon>Aveninae</taxon>
        <taxon>Avena</taxon>
    </lineage>
</organism>
<reference evidence="1" key="1">
    <citation type="submission" date="2021-05" db="EMBL/GenBank/DDBJ databases">
        <authorList>
            <person name="Scholz U."/>
            <person name="Mascher M."/>
            <person name="Fiebig A."/>
        </authorList>
    </citation>
    <scope>NUCLEOTIDE SEQUENCE [LARGE SCALE GENOMIC DNA]</scope>
</reference>
<keyword evidence="2" id="KW-1185">Reference proteome</keyword>
<accession>A0ACD5ZW15</accession>
<name>A0ACD5ZW15_AVESA</name>
<evidence type="ECO:0000313" key="2">
    <source>
        <dbReference type="Proteomes" id="UP001732700"/>
    </source>
</evidence>